<reference evidence="1 2" key="1">
    <citation type="submission" date="2019-11" db="EMBL/GenBank/DDBJ databases">
        <title>Genome sequence of Deinococcus xianganensis Y35, AI-2 producing algicidal bacterium, isolated from lake water.</title>
        <authorList>
            <person name="Li Y."/>
        </authorList>
    </citation>
    <scope>NUCLEOTIDE SEQUENCE [LARGE SCALE GENOMIC DNA]</scope>
    <source>
        <strain evidence="1 2">Y35</strain>
    </source>
</reference>
<evidence type="ECO:0000313" key="1">
    <source>
        <dbReference type="EMBL" id="MXV18420.1"/>
    </source>
</evidence>
<proteinExistence type="predicted"/>
<gene>
    <name evidence="1" type="ORF">GLX28_02050</name>
</gene>
<comment type="caution">
    <text evidence="1">The sequence shown here is derived from an EMBL/GenBank/DDBJ whole genome shotgun (WGS) entry which is preliminary data.</text>
</comment>
<dbReference type="Proteomes" id="UP000430519">
    <property type="component" value="Unassembled WGS sequence"/>
</dbReference>
<dbReference type="EMBL" id="WVHK01000004">
    <property type="protein sequence ID" value="MXV18420.1"/>
    <property type="molecule type" value="Genomic_DNA"/>
</dbReference>
<accession>A0A6I4YDD7</accession>
<evidence type="ECO:0000313" key="2">
    <source>
        <dbReference type="Proteomes" id="UP000430519"/>
    </source>
</evidence>
<protein>
    <submittedName>
        <fullName evidence="1">Uncharacterized protein</fullName>
    </submittedName>
</protein>
<dbReference type="RefSeq" id="WP_160976287.1">
    <property type="nucleotide sequence ID" value="NZ_WVHK01000004.1"/>
</dbReference>
<organism evidence="1 2">
    <name type="scientific">Deinococcus xianganensis</name>
    <dbReference type="NCBI Taxonomy" id="1507289"/>
    <lineage>
        <taxon>Bacteria</taxon>
        <taxon>Thermotogati</taxon>
        <taxon>Deinococcota</taxon>
        <taxon>Deinococci</taxon>
        <taxon>Deinococcales</taxon>
        <taxon>Deinococcaceae</taxon>
        <taxon>Deinococcus</taxon>
    </lineage>
</organism>
<name>A0A6I4YDD7_9DEIO</name>
<sequence length="50" mass="5598">MQAAALEGAALTVLTFTALPYTAPPRVLMEWIERTQRHLARFDALSRSPE</sequence>
<dbReference type="AlphaFoldDB" id="A0A6I4YDD7"/>
<keyword evidence="2" id="KW-1185">Reference proteome</keyword>